<evidence type="ECO:0000256" key="2">
    <source>
        <dbReference type="ARBA" id="ARBA00004370"/>
    </source>
</evidence>
<dbReference type="PROSITE" id="PS50112">
    <property type="entry name" value="PAS"/>
    <property type="match status" value="1"/>
</dbReference>
<evidence type="ECO:0000259" key="11">
    <source>
        <dbReference type="PROSITE" id="PS50109"/>
    </source>
</evidence>
<dbReference type="SMART" id="SM00388">
    <property type="entry name" value="HisKA"/>
    <property type="match status" value="1"/>
</dbReference>
<evidence type="ECO:0000256" key="4">
    <source>
        <dbReference type="ARBA" id="ARBA00022553"/>
    </source>
</evidence>
<comment type="caution">
    <text evidence="14">The sequence shown here is derived from an EMBL/GenBank/DDBJ whole genome shotgun (WGS) entry which is preliminary data.</text>
</comment>
<comment type="catalytic activity">
    <reaction evidence="1">
        <text>ATP + protein L-histidine = ADP + protein N-phospho-L-histidine.</text>
        <dbReference type="EC" id="2.7.13.3"/>
    </reaction>
</comment>
<keyword evidence="5" id="KW-0808">Transferase</keyword>
<feature type="domain" description="PAS" evidence="12">
    <location>
        <begin position="1"/>
        <end position="34"/>
    </location>
</feature>
<evidence type="ECO:0000313" key="14">
    <source>
        <dbReference type="EMBL" id="TXC65510.1"/>
    </source>
</evidence>
<keyword evidence="9" id="KW-0902">Two-component regulatory system</keyword>
<dbReference type="InterPro" id="IPR000014">
    <property type="entry name" value="PAS"/>
</dbReference>
<dbReference type="PROSITE" id="PS50109">
    <property type="entry name" value="HIS_KIN"/>
    <property type="match status" value="1"/>
</dbReference>
<protein>
    <recommendedName>
        <fullName evidence="3">histidine kinase</fullName>
        <ecNumber evidence="3">2.7.13.3</ecNumber>
    </recommendedName>
</protein>
<evidence type="ECO:0000256" key="7">
    <source>
        <dbReference type="ARBA" id="ARBA00022777"/>
    </source>
</evidence>
<dbReference type="EC" id="2.7.13.3" evidence="3"/>
<keyword evidence="15" id="KW-1185">Reference proteome</keyword>
<keyword evidence="8" id="KW-0067">ATP-binding</keyword>
<dbReference type="InterPro" id="IPR003661">
    <property type="entry name" value="HisK_dim/P_dom"/>
</dbReference>
<evidence type="ECO:0000256" key="3">
    <source>
        <dbReference type="ARBA" id="ARBA00012438"/>
    </source>
</evidence>
<dbReference type="Pfam" id="PF00512">
    <property type="entry name" value="HisKA"/>
    <property type="match status" value="1"/>
</dbReference>
<keyword evidence="4" id="KW-0597">Phosphoprotein</keyword>
<organism evidence="14 15">
    <name type="scientific">Piscinibacter aquaticus</name>
    <dbReference type="NCBI Taxonomy" id="392597"/>
    <lineage>
        <taxon>Bacteria</taxon>
        <taxon>Pseudomonadati</taxon>
        <taxon>Pseudomonadota</taxon>
        <taxon>Betaproteobacteria</taxon>
        <taxon>Burkholderiales</taxon>
        <taxon>Sphaerotilaceae</taxon>
        <taxon>Piscinibacter</taxon>
    </lineage>
</organism>
<dbReference type="InterPro" id="IPR036097">
    <property type="entry name" value="HisK_dim/P_sf"/>
</dbReference>
<evidence type="ECO:0000259" key="12">
    <source>
        <dbReference type="PROSITE" id="PS50112"/>
    </source>
</evidence>
<feature type="domain" description="PAC" evidence="13">
    <location>
        <begin position="64"/>
        <end position="116"/>
    </location>
</feature>
<evidence type="ECO:0000259" key="13">
    <source>
        <dbReference type="PROSITE" id="PS50113"/>
    </source>
</evidence>
<evidence type="ECO:0000256" key="10">
    <source>
        <dbReference type="ARBA" id="ARBA00023136"/>
    </source>
</evidence>
<comment type="subcellular location">
    <subcellularLocation>
        <location evidence="2">Membrane</location>
    </subcellularLocation>
</comment>
<reference evidence="14 15" key="1">
    <citation type="submission" date="2019-08" db="EMBL/GenBank/DDBJ databases">
        <authorList>
            <person name="Khan S.A."/>
            <person name="Jeon C.O."/>
            <person name="Jeong S.E."/>
        </authorList>
    </citation>
    <scope>NUCLEOTIDE SEQUENCE [LARGE SCALE GENOMIC DNA]</scope>
    <source>
        <strain evidence="15">IMCC1728</strain>
    </source>
</reference>
<dbReference type="NCBIfam" id="TIGR00229">
    <property type="entry name" value="sensory_box"/>
    <property type="match status" value="1"/>
</dbReference>
<dbReference type="InterPro" id="IPR001610">
    <property type="entry name" value="PAC"/>
</dbReference>
<keyword evidence="10" id="KW-0472">Membrane</keyword>
<dbReference type="PROSITE" id="PS50113">
    <property type="entry name" value="PAC"/>
    <property type="match status" value="1"/>
</dbReference>
<keyword evidence="6" id="KW-0547">Nucleotide-binding</keyword>
<gene>
    <name evidence="14" type="ORF">FSC37_03560</name>
</gene>
<keyword evidence="7" id="KW-0418">Kinase</keyword>
<dbReference type="GO" id="GO:0000155">
    <property type="term" value="F:phosphorelay sensor kinase activity"/>
    <property type="evidence" value="ECO:0007669"/>
    <property type="project" value="InterPro"/>
</dbReference>
<dbReference type="Gene3D" id="3.30.450.20">
    <property type="entry name" value="PAS domain"/>
    <property type="match status" value="1"/>
</dbReference>
<name>A0A5C6TZ67_9BURK</name>
<evidence type="ECO:0000256" key="9">
    <source>
        <dbReference type="ARBA" id="ARBA00023012"/>
    </source>
</evidence>
<dbReference type="CDD" id="cd00082">
    <property type="entry name" value="HisKA"/>
    <property type="match status" value="1"/>
</dbReference>
<feature type="domain" description="Histidine kinase" evidence="11">
    <location>
        <begin position="134"/>
        <end position="246"/>
    </location>
</feature>
<dbReference type="Gene3D" id="1.10.287.130">
    <property type="match status" value="1"/>
</dbReference>
<evidence type="ECO:0000313" key="15">
    <source>
        <dbReference type="Proteomes" id="UP000321832"/>
    </source>
</evidence>
<dbReference type="PANTHER" id="PTHR45339">
    <property type="entry name" value="HYBRID SIGNAL TRANSDUCTION HISTIDINE KINASE J"/>
    <property type="match status" value="1"/>
</dbReference>
<dbReference type="GO" id="GO:0016020">
    <property type="term" value="C:membrane"/>
    <property type="evidence" value="ECO:0007669"/>
    <property type="project" value="UniProtKB-SubCell"/>
</dbReference>
<evidence type="ECO:0000256" key="1">
    <source>
        <dbReference type="ARBA" id="ARBA00000085"/>
    </source>
</evidence>
<accession>A0A5C6TZ67</accession>
<dbReference type="Pfam" id="PF13426">
    <property type="entry name" value="PAS_9"/>
    <property type="match status" value="1"/>
</dbReference>
<dbReference type="EMBL" id="VOPW01000001">
    <property type="protein sequence ID" value="TXC65510.1"/>
    <property type="molecule type" value="Genomic_DNA"/>
</dbReference>
<dbReference type="PANTHER" id="PTHR45339:SF1">
    <property type="entry name" value="HYBRID SIGNAL TRANSDUCTION HISTIDINE KINASE J"/>
    <property type="match status" value="1"/>
</dbReference>
<dbReference type="CDD" id="cd00130">
    <property type="entry name" value="PAS"/>
    <property type="match status" value="1"/>
</dbReference>
<proteinExistence type="predicted"/>
<dbReference type="GO" id="GO:0005524">
    <property type="term" value="F:ATP binding"/>
    <property type="evidence" value="ECO:0007669"/>
    <property type="project" value="UniProtKB-KW"/>
</dbReference>
<dbReference type="AlphaFoldDB" id="A0A5C6TZ67"/>
<sequence length="246" mass="27163">MVTVFNRGAQRLLGHDPDDVIGRMRALDFHDGEEMKMRAGTLAARCGRPVAPREAVLAEESLGREQEWTFRRRDGSTVPVSLVVTAMRDDAGALVGYLSLAQDVSARREYERSLKQAMHRANHANRAKSQFLANMSHEIRTPLNAVIGLSYLLERTALDADQSGFVGKIKVASKSLLSIINDVLDLSKIEAAEMQIERAPFAPLPMLTEIAELMRVQAEAKGIGFAMETPDPLPDAVEGDVTRLRR</sequence>
<evidence type="ECO:0000256" key="5">
    <source>
        <dbReference type="ARBA" id="ARBA00022679"/>
    </source>
</evidence>
<evidence type="ECO:0000256" key="8">
    <source>
        <dbReference type="ARBA" id="ARBA00022840"/>
    </source>
</evidence>
<dbReference type="InterPro" id="IPR005467">
    <property type="entry name" value="His_kinase_dom"/>
</dbReference>
<dbReference type="Proteomes" id="UP000321832">
    <property type="component" value="Unassembled WGS sequence"/>
</dbReference>
<dbReference type="FunFam" id="1.10.287.130:FF:000038">
    <property type="entry name" value="Sensory transduction histidine kinase"/>
    <property type="match status" value="1"/>
</dbReference>
<dbReference type="SUPFAM" id="SSF47384">
    <property type="entry name" value="Homodimeric domain of signal transducing histidine kinase"/>
    <property type="match status" value="1"/>
</dbReference>
<dbReference type="SUPFAM" id="SSF55785">
    <property type="entry name" value="PYP-like sensor domain (PAS domain)"/>
    <property type="match status" value="1"/>
</dbReference>
<dbReference type="InterPro" id="IPR035965">
    <property type="entry name" value="PAS-like_dom_sf"/>
</dbReference>
<evidence type="ECO:0000256" key="6">
    <source>
        <dbReference type="ARBA" id="ARBA00022741"/>
    </source>
</evidence>
<dbReference type="InterPro" id="IPR000700">
    <property type="entry name" value="PAS-assoc_C"/>
</dbReference>
<dbReference type="SMART" id="SM00086">
    <property type="entry name" value="PAC"/>
    <property type="match status" value="1"/>
</dbReference>